<dbReference type="InterPro" id="IPR036271">
    <property type="entry name" value="Tet_transcr_reg_TetR-rel_C_sf"/>
</dbReference>
<proteinExistence type="predicted"/>
<keyword evidence="4" id="KW-0804">Transcription</keyword>
<feature type="DNA-binding region" description="H-T-H motif" evidence="5">
    <location>
        <begin position="20"/>
        <end position="39"/>
    </location>
</feature>
<evidence type="ECO:0000256" key="2">
    <source>
        <dbReference type="ARBA" id="ARBA00023015"/>
    </source>
</evidence>
<accession>A0A975KA27</accession>
<evidence type="ECO:0000259" key="6">
    <source>
        <dbReference type="PROSITE" id="PS50977"/>
    </source>
</evidence>
<dbReference type="InterPro" id="IPR041490">
    <property type="entry name" value="KstR2_TetR_C"/>
</dbReference>
<organism evidence="7 8">
    <name type="scientific">Sphingobium phenoxybenzoativorans</name>
    <dbReference type="NCBI Taxonomy" id="1592790"/>
    <lineage>
        <taxon>Bacteria</taxon>
        <taxon>Pseudomonadati</taxon>
        <taxon>Pseudomonadota</taxon>
        <taxon>Alphaproteobacteria</taxon>
        <taxon>Sphingomonadales</taxon>
        <taxon>Sphingomonadaceae</taxon>
        <taxon>Sphingobium</taxon>
    </lineage>
</organism>
<dbReference type="InterPro" id="IPR009057">
    <property type="entry name" value="Homeodomain-like_sf"/>
</dbReference>
<evidence type="ECO:0000313" key="8">
    <source>
        <dbReference type="Proteomes" id="UP000681425"/>
    </source>
</evidence>
<dbReference type="SUPFAM" id="SSF46689">
    <property type="entry name" value="Homeodomain-like"/>
    <property type="match status" value="1"/>
</dbReference>
<dbReference type="Gene3D" id="1.10.357.10">
    <property type="entry name" value="Tetracycline Repressor, domain 2"/>
    <property type="match status" value="1"/>
</dbReference>
<dbReference type="AlphaFoldDB" id="A0A975KA27"/>
<dbReference type="SUPFAM" id="SSF48498">
    <property type="entry name" value="Tetracyclin repressor-like, C-terminal domain"/>
    <property type="match status" value="1"/>
</dbReference>
<evidence type="ECO:0000313" key="7">
    <source>
        <dbReference type="EMBL" id="QUT07262.1"/>
    </source>
</evidence>
<dbReference type="InterPro" id="IPR050109">
    <property type="entry name" value="HTH-type_TetR-like_transc_reg"/>
</dbReference>
<dbReference type="GO" id="GO:0003700">
    <property type="term" value="F:DNA-binding transcription factor activity"/>
    <property type="evidence" value="ECO:0007669"/>
    <property type="project" value="TreeGrafter"/>
</dbReference>
<reference evidence="7" key="1">
    <citation type="submission" date="2021-04" db="EMBL/GenBank/DDBJ databases">
        <title>Isolation of p-tert-butylphenol degrading bacteria Sphingobium phenoxybenzoativorans Tas13 from active sludge.</title>
        <authorList>
            <person name="Li Y."/>
        </authorList>
    </citation>
    <scope>NUCLEOTIDE SEQUENCE</scope>
    <source>
        <strain evidence="7">Tas13</strain>
    </source>
</reference>
<evidence type="ECO:0000256" key="3">
    <source>
        <dbReference type="ARBA" id="ARBA00023125"/>
    </source>
</evidence>
<feature type="domain" description="HTH tetR-type" evidence="6">
    <location>
        <begin position="1"/>
        <end position="57"/>
    </location>
</feature>
<dbReference type="PANTHER" id="PTHR30055:SF175">
    <property type="entry name" value="HTH-TYPE TRANSCRIPTIONAL REPRESSOR KSTR2"/>
    <property type="match status" value="1"/>
</dbReference>
<dbReference type="KEGG" id="spph:KFK14_07600"/>
<dbReference type="PRINTS" id="PR00455">
    <property type="entry name" value="HTHTETR"/>
</dbReference>
<protein>
    <submittedName>
        <fullName evidence="7">TetR/AcrR family transcriptional regulator</fullName>
    </submittedName>
</protein>
<dbReference type="PANTHER" id="PTHR30055">
    <property type="entry name" value="HTH-TYPE TRANSCRIPTIONAL REGULATOR RUTR"/>
    <property type="match status" value="1"/>
</dbReference>
<evidence type="ECO:0000256" key="5">
    <source>
        <dbReference type="PROSITE-ProRule" id="PRU00335"/>
    </source>
</evidence>
<keyword evidence="8" id="KW-1185">Reference proteome</keyword>
<dbReference type="Gene3D" id="1.10.10.60">
    <property type="entry name" value="Homeodomain-like"/>
    <property type="match status" value="1"/>
</dbReference>
<dbReference type="InterPro" id="IPR001647">
    <property type="entry name" value="HTH_TetR"/>
</dbReference>
<dbReference type="InterPro" id="IPR023772">
    <property type="entry name" value="DNA-bd_HTH_TetR-type_CS"/>
</dbReference>
<evidence type="ECO:0000256" key="4">
    <source>
        <dbReference type="ARBA" id="ARBA00023163"/>
    </source>
</evidence>
<dbReference type="GO" id="GO:0000976">
    <property type="term" value="F:transcription cis-regulatory region binding"/>
    <property type="evidence" value="ECO:0007669"/>
    <property type="project" value="TreeGrafter"/>
</dbReference>
<keyword evidence="1" id="KW-0678">Repressor</keyword>
<dbReference type="EMBL" id="CP073910">
    <property type="protein sequence ID" value="QUT07262.1"/>
    <property type="molecule type" value="Genomic_DNA"/>
</dbReference>
<dbReference type="RefSeq" id="WP_212610453.1">
    <property type="nucleotide sequence ID" value="NZ_CP073910.1"/>
</dbReference>
<dbReference type="PROSITE" id="PS50977">
    <property type="entry name" value="HTH_TETR_2"/>
    <property type="match status" value="1"/>
</dbReference>
<sequence length="181" mass="20253">MRLIEAAAALFRARGYAAVSLREIAAAAGVTTGTVYHYFGSKDDTVEEVLQLAHRHILECVRNSVDSLPADAPPIDRLRAAINAHIAALFGENSLPVATTRIFSQVPRFVRTAALPARHEYEDYWFALLLECQKDGVIDARSQIELVTPLLFGAMNWLLEWYKPARFSNQAITDQLIQMLR</sequence>
<dbReference type="Pfam" id="PF00440">
    <property type="entry name" value="TetR_N"/>
    <property type="match status" value="1"/>
</dbReference>
<keyword evidence="3 5" id="KW-0238">DNA-binding</keyword>
<evidence type="ECO:0000256" key="1">
    <source>
        <dbReference type="ARBA" id="ARBA00022491"/>
    </source>
</evidence>
<dbReference type="PROSITE" id="PS01081">
    <property type="entry name" value="HTH_TETR_1"/>
    <property type="match status" value="1"/>
</dbReference>
<dbReference type="Proteomes" id="UP000681425">
    <property type="component" value="Chromosome"/>
</dbReference>
<name>A0A975KA27_9SPHN</name>
<keyword evidence="2" id="KW-0805">Transcription regulation</keyword>
<gene>
    <name evidence="7" type="ORF">KFK14_07600</name>
</gene>
<dbReference type="Pfam" id="PF17932">
    <property type="entry name" value="TetR_C_24"/>
    <property type="match status" value="1"/>
</dbReference>